<dbReference type="InterPro" id="IPR036163">
    <property type="entry name" value="HMA_dom_sf"/>
</dbReference>
<dbReference type="SUPFAM" id="SSF46689">
    <property type="entry name" value="Homeodomain-like"/>
    <property type="match status" value="1"/>
</dbReference>
<evidence type="ECO:0000313" key="5">
    <source>
        <dbReference type="EMBL" id="KOS04776.1"/>
    </source>
</evidence>
<dbReference type="OrthoDB" id="952277at2"/>
<name>A0A0M9VGS7_9FLAO</name>
<dbReference type="AlphaFoldDB" id="A0A0M9VGS7"/>
<dbReference type="InterPro" id="IPR018060">
    <property type="entry name" value="HTH_AraC"/>
</dbReference>
<dbReference type="PROSITE" id="PS01124">
    <property type="entry name" value="HTH_ARAC_FAMILY_2"/>
    <property type="match status" value="1"/>
</dbReference>
<dbReference type="RefSeq" id="WP_054405814.1">
    <property type="nucleotide sequence ID" value="NZ_FOYA01000013.1"/>
</dbReference>
<dbReference type="Gene3D" id="1.10.10.60">
    <property type="entry name" value="Homeodomain-like"/>
    <property type="match status" value="1"/>
</dbReference>
<keyword evidence="3" id="KW-0804">Transcription</keyword>
<dbReference type="GO" id="GO:0043565">
    <property type="term" value="F:sequence-specific DNA binding"/>
    <property type="evidence" value="ECO:0007669"/>
    <property type="project" value="InterPro"/>
</dbReference>
<keyword evidence="1" id="KW-0805">Transcription regulation</keyword>
<evidence type="ECO:0000256" key="1">
    <source>
        <dbReference type="ARBA" id="ARBA00023015"/>
    </source>
</evidence>
<comment type="caution">
    <text evidence="5">The sequence shown here is derived from an EMBL/GenBank/DDBJ whole genome shotgun (WGS) entry which is preliminary data.</text>
</comment>
<feature type="domain" description="HTH araC/xylS-type" evidence="4">
    <location>
        <begin position="96"/>
        <end position="175"/>
    </location>
</feature>
<dbReference type="PANTHER" id="PTHR43280">
    <property type="entry name" value="ARAC-FAMILY TRANSCRIPTIONAL REGULATOR"/>
    <property type="match status" value="1"/>
</dbReference>
<dbReference type="InterPro" id="IPR018062">
    <property type="entry name" value="HTH_AraC-typ_CS"/>
</dbReference>
<dbReference type="Pfam" id="PF12833">
    <property type="entry name" value="HTH_18"/>
    <property type="match status" value="1"/>
</dbReference>
<dbReference type="PROSITE" id="PS00041">
    <property type="entry name" value="HTH_ARAC_FAMILY_1"/>
    <property type="match status" value="1"/>
</dbReference>
<dbReference type="SUPFAM" id="SSF55008">
    <property type="entry name" value="HMA, heavy metal-associated domain"/>
    <property type="match status" value="1"/>
</dbReference>
<dbReference type="GO" id="GO:0046872">
    <property type="term" value="F:metal ion binding"/>
    <property type="evidence" value="ECO:0007669"/>
    <property type="project" value="InterPro"/>
</dbReference>
<keyword evidence="6" id="KW-1185">Reference proteome</keyword>
<gene>
    <name evidence="5" type="ORF">AM493_00980</name>
</gene>
<dbReference type="Gene3D" id="3.30.70.100">
    <property type="match status" value="1"/>
</dbReference>
<sequence length="186" mass="21444">MRLYIRNMVCNRCIMAVENVLKSLDIKYLSVTLGEVEVGEEPAAETLSQLDDKLQAIGFEIIEDKKSQLIERIKTEIVYLVHHSGEVLNTNLSVWLSGKLHYDYTYLSNLFSEVEGTTIEKYYIAQRIEKVKELLVYDEFTLLQIADMLGYSSAAYLSGQFKKVTGFTPSHYKDIKENKRRSLDQL</sequence>
<organism evidence="5 6">
    <name type="scientific">Flavobacterium akiainvivens</name>
    <dbReference type="NCBI Taxonomy" id="1202724"/>
    <lineage>
        <taxon>Bacteria</taxon>
        <taxon>Pseudomonadati</taxon>
        <taxon>Bacteroidota</taxon>
        <taxon>Flavobacteriia</taxon>
        <taxon>Flavobacteriales</taxon>
        <taxon>Flavobacteriaceae</taxon>
        <taxon>Flavobacterium</taxon>
    </lineage>
</organism>
<evidence type="ECO:0000259" key="4">
    <source>
        <dbReference type="PROSITE" id="PS01124"/>
    </source>
</evidence>
<reference evidence="5 6" key="1">
    <citation type="submission" date="2015-08" db="EMBL/GenBank/DDBJ databases">
        <title>Whole genome sequence of Flavobacterium akiainvivens IK-1T, from decaying Wikstroemia oahuensis, an endemic Hawaiian shrub.</title>
        <authorList>
            <person name="Wan X."/>
            <person name="Hou S."/>
            <person name="Saito J."/>
            <person name="Donachie S."/>
        </authorList>
    </citation>
    <scope>NUCLEOTIDE SEQUENCE [LARGE SCALE GENOMIC DNA]</scope>
    <source>
        <strain evidence="5 6">IK-1</strain>
    </source>
</reference>
<dbReference type="STRING" id="1202724.AM493_00980"/>
<dbReference type="InterPro" id="IPR009057">
    <property type="entry name" value="Homeodomain-like_sf"/>
</dbReference>
<accession>A0A0M9VGS7</accession>
<evidence type="ECO:0000313" key="6">
    <source>
        <dbReference type="Proteomes" id="UP000037755"/>
    </source>
</evidence>
<keyword evidence="2" id="KW-0238">DNA-binding</keyword>
<protein>
    <submittedName>
        <fullName evidence="5">AraC family transcriptional regulator</fullName>
    </submittedName>
</protein>
<dbReference type="PATRIC" id="fig|1202724.3.peg.196"/>
<dbReference type="EMBL" id="LIYD01000005">
    <property type="protein sequence ID" value="KOS04776.1"/>
    <property type="molecule type" value="Genomic_DNA"/>
</dbReference>
<evidence type="ECO:0000256" key="2">
    <source>
        <dbReference type="ARBA" id="ARBA00023125"/>
    </source>
</evidence>
<dbReference type="GO" id="GO:0003700">
    <property type="term" value="F:DNA-binding transcription factor activity"/>
    <property type="evidence" value="ECO:0007669"/>
    <property type="project" value="InterPro"/>
</dbReference>
<dbReference type="Proteomes" id="UP000037755">
    <property type="component" value="Unassembled WGS sequence"/>
</dbReference>
<dbReference type="SMART" id="SM00342">
    <property type="entry name" value="HTH_ARAC"/>
    <property type="match status" value="1"/>
</dbReference>
<dbReference type="PANTHER" id="PTHR43280:SF28">
    <property type="entry name" value="HTH-TYPE TRANSCRIPTIONAL ACTIVATOR RHAS"/>
    <property type="match status" value="1"/>
</dbReference>
<proteinExistence type="predicted"/>
<evidence type="ECO:0000256" key="3">
    <source>
        <dbReference type="ARBA" id="ARBA00023163"/>
    </source>
</evidence>